<dbReference type="InterPro" id="IPR026444">
    <property type="entry name" value="Secre_tail"/>
</dbReference>
<dbReference type="Proteomes" id="UP000298616">
    <property type="component" value="Chromosome"/>
</dbReference>
<dbReference type="SUPFAM" id="SSF55486">
    <property type="entry name" value="Metalloproteases ('zincins'), catalytic domain"/>
    <property type="match status" value="1"/>
</dbReference>
<dbReference type="InterPro" id="IPR013783">
    <property type="entry name" value="Ig-like_fold"/>
</dbReference>
<dbReference type="InterPro" id="IPR031549">
    <property type="entry name" value="ASH"/>
</dbReference>
<accession>A0A4D7JDX8</accession>
<evidence type="ECO:0008006" key="12">
    <source>
        <dbReference type="Google" id="ProtNLM"/>
    </source>
</evidence>
<protein>
    <recommendedName>
        <fullName evidence="12">Por secretion system C-terminal sorting domain-containing protein</fullName>
    </recommendedName>
</protein>
<dbReference type="InterPro" id="IPR053879">
    <property type="entry name" value="HYDIN_VesB_CFA65-like_Ig"/>
</dbReference>
<keyword evidence="11" id="KW-1185">Reference proteome</keyword>
<proteinExistence type="predicted"/>
<evidence type="ECO:0000256" key="2">
    <source>
        <dbReference type="ARBA" id="ARBA00004496"/>
    </source>
</evidence>
<dbReference type="Pfam" id="PF18962">
    <property type="entry name" value="Por_Secre_tail"/>
    <property type="match status" value="1"/>
</dbReference>
<name>A0A4D7JDX8_9BACT</name>
<dbReference type="OrthoDB" id="9798386at2"/>
<dbReference type="Gene3D" id="2.60.40.10">
    <property type="entry name" value="Immunoglobulins"/>
    <property type="match status" value="4"/>
</dbReference>
<feature type="domain" description="Abnormal spindle-like microcephaly-associated protein ASH" evidence="7">
    <location>
        <begin position="1135"/>
        <end position="1216"/>
    </location>
</feature>
<dbReference type="PANTHER" id="PTHR37833">
    <property type="entry name" value="LIPOPROTEIN-RELATED"/>
    <property type="match status" value="1"/>
</dbReference>
<evidence type="ECO:0000256" key="3">
    <source>
        <dbReference type="ARBA" id="ARBA00022490"/>
    </source>
</evidence>
<dbReference type="GO" id="GO:0005737">
    <property type="term" value="C:cytoplasm"/>
    <property type="evidence" value="ECO:0007669"/>
    <property type="project" value="UniProtKB-SubCell"/>
</dbReference>
<dbReference type="NCBIfam" id="TIGR04183">
    <property type="entry name" value="Por_Secre_tail"/>
    <property type="match status" value="1"/>
</dbReference>
<dbReference type="Pfam" id="PF15780">
    <property type="entry name" value="ASH"/>
    <property type="match status" value="1"/>
</dbReference>
<dbReference type="Pfam" id="PF22544">
    <property type="entry name" value="HYDIN_VesB_CFA65-like_Ig"/>
    <property type="match status" value="1"/>
</dbReference>
<comment type="subcellular location">
    <subcellularLocation>
        <location evidence="1">Cell projection</location>
        <location evidence="1">Cilium</location>
    </subcellularLocation>
    <subcellularLocation>
        <location evidence="2">Cytoplasm</location>
    </subcellularLocation>
</comment>
<dbReference type="NCBIfam" id="NF012200">
    <property type="entry name" value="choice_anch_D"/>
    <property type="match status" value="2"/>
</dbReference>
<evidence type="ECO:0000259" key="7">
    <source>
        <dbReference type="Pfam" id="PF15780"/>
    </source>
</evidence>
<reference evidence="10 11" key="1">
    <citation type="submission" date="2018-04" db="EMBL/GenBank/DDBJ databases">
        <title>Complete genome uncultured novel isolate.</title>
        <authorList>
            <person name="Merlino G."/>
        </authorList>
    </citation>
    <scope>NUCLEOTIDE SEQUENCE [LARGE SCALE GENOMIC DNA]</scope>
    <source>
        <strain evidence="11">R1DC9</strain>
    </source>
</reference>
<evidence type="ECO:0000256" key="1">
    <source>
        <dbReference type="ARBA" id="ARBA00004138"/>
    </source>
</evidence>
<keyword evidence="5" id="KW-0966">Cell projection</keyword>
<evidence type="ECO:0000313" key="10">
    <source>
        <dbReference type="EMBL" id="QCK14479.1"/>
    </source>
</evidence>
<feature type="domain" description="HYDIN/VesB/CFA65-like Ig-like" evidence="9">
    <location>
        <begin position="1583"/>
        <end position="1679"/>
    </location>
</feature>
<evidence type="ECO:0000256" key="5">
    <source>
        <dbReference type="ARBA" id="ARBA00023273"/>
    </source>
</evidence>
<evidence type="ECO:0000256" key="4">
    <source>
        <dbReference type="ARBA" id="ARBA00023069"/>
    </source>
</evidence>
<feature type="region of interest" description="Disordered" evidence="6">
    <location>
        <begin position="2155"/>
        <end position="2180"/>
    </location>
</feature>
<evidence type="ECO:0000256" key="6">
    <source>
        <dbReference type="SAM" id="MobiDB-lite"/>
    </source>
</evidence>
<organism evidence="10 11">
    <name type="scientific">Mangrovivirga cuniculi</name>
    <dbReference type="NCBI Taxonomy" id="2715131"/>
    <lineage>
        <taxon>Bacteria</taxon>
        <taxon>Pseudomonadati</taxon>
        <taxon>Bacteroidota</taxon>
        <taxon>Cytophagia</taxon>
        <taxon>Cytophagales</taxon>
        <taxon>Mangrovivirgaceae</taxon>
        <taxon>Mangrovivirga</taxon>
    </lineage>
</organism>
<keyword evidence="4" id="KW-0969">Cilium</keyword>
<evidence type="ECO:0000259" key="8">
    <source>
        <dbReference type="Pfam" id="PF18962"/>
    </source>
</evidence>
<dbReference type="KEGG" id="fpf:DCC35_06860"/>
<dbReference type="PANTHER" id="PTHR37833:SF1">
    <property type="entry name" value="SIGNAL PEPTIDE PROTEIN"/>
    <property type="match status" value="1"/>
</dbReference>
<evidence type="ECO:0000313" key="11">
    <source>
        <dbReference type="Proteomes" id="UP000298616"/>
    </source>
</evidence>
<sequence length="2405" mass="258963">MKTFTNSTKPGAWYWKKYALRKIAWLFLLLLFIPLSTYSQAQKAPAEPVICPAKFEDMFTRVNIPDSDNLENQRVLKQNATAEFQITFGPGAEANPEAKAAFQYALDIWATQIVSPVPIKVFADFADLGPGVLASAGPAYNVFNFPGAPEEDVLYPAALANSLAGEVLFPDEEFDLIVNLGNGIPWYFGLDGNTPAGLFDFVTVALHEAGHGLGFTTVRGYNAGVGTLRSNGIPSIFGIFIVDGDGNLLINFPDPSQELGDAFTGGDIFMDGTFAKAALGGDRPELYAPPTFQGGSSIAHWDEAAFPAGNPNSLMTPQVGSAESNFDIGDITRGLFKDMGWVINDDDAPPVVVSPATFDEEIFTGNTISKQLELSNISDSLIIINIVPSSGSTLIANISPQSLSIASGETDSITFDINASGINKGIYFDTLIVEVANFNNTISVPVNVRVIDGTEAPEISVDPSSYSVILEQFQQETRDLTISNSGDDDLIFNIEIEDDALNSFSQLVEKSDATIKSAGFQKFGVKQPAGNDLSNAIVGPYTSQNRLVTTLYATGFESFTQGDINGQNGWLSQYADNWIISSENPKDSTLHFRGVSDGLGGTRPGNILAISPTITPLAEPFMTASADINIQGSGVTWEFIPQSPTEGSVVTRIRFNPDGTIDALTESNFTRLNATVPDGYFNLKIVVDKDDSSFSLFIDGELIFTGQGFASIIEQVIFLSAMETTGSTFDVDNLEVTDGDPDAFFLSVLPSSGAVPFGQSETLNVKFDGRILTSGTYNATINVLSNDSTNSPINIPVELTVVAPPLISVNPDNLSAEVDVTVDDPPTDNESFTIKNSGESVLEFNINTGNTSFEPPSTNARRAVTQLDLTNYGLGNKKEYTEGSVFEKGLMRSVRKSTPGQPLNSSFNDSIYYDSGIDFPDNFAGLQTSAYTTAMKFDVENDFTLTAVRNGFRTEAVSDPVIILEIYAGGNDPTEGELLLSQTIEQGSEEGIVIVETLEESLNFEAGDSFWVVHKYPDGIEFPQGVDDNATQRPDTYFFSGDGGATYNPSGFVFFIRALSGSSTEGYIALEPESGSIAPGDSLTIMATFDGSTLANGTYNTPLNITSNDPVNPSVAVNTQFSVSGQVSNIDFSEEFLLFNDVFIGAERTRTFTISNTGLAAINISEISSDNSDFTVDVSSAQIPAGESLEVSVTFKPTSTGSINGLISIESDAANNTSFDLVVNGVGVDPPIALFEPSTTEETTDAGTTVESSVTLKNEGNSPLIFSFPDLAVKAALMDPSLDLKNAEVLAFDNFNVETAEKSTEDTRVGTPVDKSLGTDNGFGYSWIDSDEAGGPVYNFNDITSTGTEITDALGGDGSTEVSLSFPFEFYGEEQNSVFINANGFLAFTPPAAPTWLNTQIPVDDNVNNVIAGFWNDLEPQEFDGAVHFQDFGDHFIVQWTQVTEFFGTAEEYVTFQIVLYDDGNIDVFYEDVLTASFVNTATIGIENADGSDGAQVAFNTDYVENGLALRFVKPDVVLTPFISNVTPLSGVVPAGGSKQIDVTLDATDLNDGVYFDELFLSSNAPSEENNTALFELTVIGFPEISLEPDSLNFDSLFVGLSSEASFLITNTGSKTLEVASLTNSNSDFVIDETGPISLQPDESRIVNVTFTPTSFGLIANEVIIESDDAFGNTTSTVYLSGIGVDPPVISLDPDSIALSVFKTDSISSTVNVSNAGNFPLTYTLSTPPFGKAENDLVSKGYEKLEFEKILSKESEDTRVGPTFLNASGGPGTFGYTWVDNNSGGPAYDYMDISSTGTPADVGGDGDVTVPLPFDFNFFGNDQSEVTIGANGFLTFGPIVGNNFTNQQIPDVTNPNNFIAPLWDDLEPQNGTGVFYHGTSEYFIVQYEEVPGFGFPPFLPIPDPVSFQVILFPDGSFKFQYKNVESTIATSSTVGIEGPMGMNGLQVIFNNEYLTNELAVTFTPPVGGTVQPGETDEVSVTFFTDELEADSTYFGDITVRSNDPITPIETIPVALTVLPIPEVISFTLINADLQEEIGPLSEGDVLNLDNFRKNKFSIVAEVNGENVGSVVFDFNDQDAFQTENFAPYSLNGDFSNGNKFYPVEFPLGINTVTATPFTQRNGNGFKGMPLTVNFEVINNNSSECYGESVLSYNPGQRKNGRDLPESRSNPEQALGEPQENDNFNFVSLGFGGSIEIALGCEVMDREGDDLLIVETSFRDSNSACSSYPEKARIEASENGIDWFVVAEEICKDGAVDLADGGLERASYIRITDISDAADFRGGNADGYDLDGIIVINKLSADAREQLIVKLEDAENLVTNEEDFDIRVYPVPAQNFIKLNFKGTGERYHTEIYNLNGENVLTSDLSNISGNRTNALSVETLRPGIYILRLISESGMIITQKKIIKQ</sequence>
<feature type="domain" description="Secretion system C-terminal sorting" evidence="8">
    <location>
        <begin position="2327"/>
        <end position="2403"/>
    </location>
</feature>
<evidence type="ECO:0000259" key="9">
    <source>
        <dbReference type="Pfam" id="PF22544"/>
    </source>
</evidence>
<gene>
    <name evidence="10" type="ORF">DCC35_06860</name>
</gene>
<dbReference type="EMBL" id="CP028923">
    <property type="protein sequence ID" value="QCK14479.1"/>
    <property type="molecule type" value="Genomic_DNA"/>
</dbReference>
<keyword evidence="3" id="KW-0963">Cytoplasm</keyword>
<dbReference type="RefSeq" id="WP_137090068.1">
    <property type="nucleotide sequence ID" value="NZ_CP028923.1"/>
</dbReference>